<protein>
    <submittedName>
        <fullName evidence="7">ABC transporter permease</fullName>
    </submittedName>
</protein>
<evidence type="ECO:0000259" key="6">
    <source>
        <dbReference type="PROSITE" id="PS50928"/>
    </source>
</evidence>
<dbReference type="InterPro" id="IPR035906">
    <property type="entry name" value="MetI-like_sf"/>
</dbReference>
<dbReference type="CDD" id="cd06261">
    <property type="entry name" value="TM_PBP2"/>
    <property type="match status" value="1"/>
</dbReference>
<dbReference type="Gene3D" id="1.10.3720.10">
    <property type="entry name" value="MetI-like"/>
    <property type="match status" value="1"/>
</dbReference>
<reference evidence="7" key="1">
    <citation type="journal article" date="2013" name="Extremophiles">
        <title>Proteinivorax tanatarense gen. nov., sp. nov., an anaerobic, haloalkaliphilic, proteolytic bacterium isolated from a decaying algal bloom, and proposal of Proteinivoraceae fam. nov.</title>
        <authorList>
            <person name="Kevbrin V."/>
            <person name="Boltyanskaya Y."/>
            <person name="Zhilina T."/>
            <person name="Kolganova T."/>
            <person name="Lavrentjeva E."/>
            <person name="Kuznetsov B."/>
        </authorList>
    </citation>
    <scope>NUCLEOTIDE SEQUENCE</scope>
    <source>
        <strain evidence="7">Z-910T</strain>
    </source>
</reference>
<keyword evidence="3 5" id="KW-1133">Transmembrane helix</keyword>
<feature type="transmembrane region" description="Helical" evidence="5">
    <location>
        <begin position="12"/>
        <end position="29"/>
    </location>
</feature>
<evidence type="ECO:0000256" key="3">
    <source>
        <dbReference type="ARBA" id="ARBA00022989"/>
    </source>
</evidence>
<feature type="transmembrane region" description="Helical" evidence="5">
    <location>
        <begin position="255"/>
        <end position="274"/>
    </location>
</feature>
<dbReference type="PANTHER" id="PTHR43376:SF1">
    <property type="entry name" value="OLIGOPEPTIDE TRANSPORT SYSTEM PERMEASE PROTEIN"/>
    <property type="match status" value="1"/>
</dbReference>
<dbReference type="EMBL" id="CP158367">
    <property type="protein sequence ID" value="XBX75895.1"/>
    <property type="molecule type" value="Genomic_DNA"/>
</dbReference>
<reference evidence="7" key="2">
    <citation type="submission" date="2024-06" db="EMBL/GenBank/DDBJ databases">
        <authorList>
            <person name="Petrova K.O."/>
            <person name="Toshchakov S.V."/>
            <person name="Boltjanskaja Y.V."/>
            <person name="Kevbrin V."/>
        </authorList>
    </citation>
    <scope>NUCLEOTIDE SEQUENCE</scope>
    <source>
        <strain evidence="7">Z-910T</strain>
    </source>
</reference>
<organism evidence="7">
    <name type="scientific">Proteinivorax tanatarense</name>
    <dbReference type="NCBI Taxonomy" id="1260629"/>
    <lineage>
        <taxon>Bacteria</taxon>
        <taxon>Bacillati</taxon>
        <taxon>Bacillota</taxon>
        <taxon>Clostridia</taxon>
        <taxon>Eubacteriales</taxon>
        <taxon>Proteinivoracaceae</taxon>
        <taxon>Proteinivorax</taxon>
    </lineage>
</organism>
<gene>
    <name evidence="7" type="ORF">PRVXT_001056</name>
</gene>
<keyword evidence="2 5" id="KW-0812">Transmembrane</keyword>
<evidence type="ECO:0000313" key="7">
    <source>
        <dbReference type="EMBL" id="XBX75895.1"/>
    </source>
</evidence>
<dbReference type="Pfam" id="PF00528">
    <property type="entry name" value="BPD_transp_1"/>
    <property type="match status" value="1"/>
</dbReference>
<keyword evidence="4 5" id="KW-0472">Membrane</keyword>
<dbReference type="GO" id="GO:0005886">
    <property type="term" value="C:plasma membrane"/>
    <property type="evidence" value="ECO:0007669"/>
    <property type="project" value="UniProtKB-SubCell"/>
</dbReference>
<dbReference type="InterPro" id="IPR000515">
    <property type="entry name" value="MetI-like"/>
</dbReference>
<dbReference type="PANTHER" id="PTHR43376">
    <property type="entry name" value="OLIGOPEPTIDE TRANSPORT SYSTEM PERMEASE PROTEIN"/>
    <property type="match status" value="1"/>
</dbReference>
<dbReference type="RefSeq" id="WP_350344630.1">
    <property type="nucleotide sequence ID" value="NZ_CP158367.1"/>
</dbReference>
<dbReference type="GO" id="GO:0055085">
    <property type="term" value="P:transmembrane transport"/>
    <property type="evidence" value="ECO:0007669"/>
    <property type="project" value="InterPro"/>
</dbReference>
<accession>A0AAU7VPB2</accession>
<comment type="similarity">
    <text evidence="5">Belongs to the binding-protein-dependent transport system permease family.</text>
</comment>
<proteinExistence type="inferred from homology"/>
<feature type="domain" description="ABC transmembrane type-1" evidence="6">
    <location>
        <begin position="100"/>
        <end position="312"/>
    </location>
</feature>
<comment type="subcellular location">
    <subcellularLocation>
        <location evidence="5">Cell membrane</location>
        <topology evidence="5">Multi-pass membrane protein</topology>
    </subcellularLocation>
    <subcellularLocation>
        <location evidence="1">Membrane</location>
        <topology evidence="1">Multi-pass membrane protein</topology>
    </subcellularLocation>
</comment>
<dbReference type="PROSITE" id="PS50928">
    <property type="entry name" value="ABC_TM1"/>
    <property type="match status" value="1"/>
</dbReference>
<evidence type="ECO:0000256" key="4">
    <source>
        <dbReference type="ARBA" id="ARBA00023136"/>
    </source>
</evidence>
<evidence type="ECO:0000256" key="5">
    <source>
        <dbReference type="RuleBase" id="RU363032"/>
    </source>
</evidence>
<evidence type="ECO:0000256" key="2">
    <source>
        <dbReference type="ARBA" id="ARBA00022692"/>
    </source>
</evidence>
<feature type="transmembrane region" description="Helical" evidence="5">
    <location>
        <begin position="294"/>
        <end position="319"/>
    </location>
</feature>
<keyword evidence="5" id="KW-0813">Transport</keyword>
<sequence length="328" mass="37387">MNKKKLNLQQYLWILLAILVLNFMIPRLMPGDPFTVLSTEEGGVHIEYSEKEIQELKAYYGLDQPIHRQFYNYLAGLIKGDLGYSIYYKTPVSTLIMDRILWTLLLVIPAILISGVLGMMLGVFSGFYRESPLDKVMYTVFVVISEIPGFLMALALLFIFGATLNWFPLSGGKSQFLEYSSWFEHGLDILKHSILPLTALVFTRIGDFYLLTRNTTVSILDKAYIKTARGKGLTQKRILFVHCLKNVWLPVLTRMLLSFGALMGGAILVENVFAYPGVGRLMRQGVQVRDYPLIQGAFLTMTMMVLFMNMLADMLYGFLDPRVRKNEQ</sequence>
<dbReference type="SUPFAM" id="SSF161098">
    <property type="entry name" value="MetI-like"/>
    <property type="match status" value="1"/>
</dbReference>
<feature type="transmembrane region" description="Helical" evidence="5">
    <location>
        <begin position="100"/>
        <end position="124"/>
    </location>
</feature>
<evidence type="ECO:0000256" key="1">
    <source>
        <dbReference type="ARBA" id="ARBA00004141"/>
    </source>
</evidence>
<name>A0AAU7VPB2_9FIRM</name>
<feature type="transmembrane region" description="Helical" evidence="5">
    <location>
        <begin position="136"/>
        <end position="169"/>
    </location>
</feature>
<dbReference type="AlphaFoldDB" id="A0AAU7VPB2"/>